<keyword evidence="1" id="KW-0285">Flavoprotein</keyword>
<dbReference type="GO" id="GO:0050660">
    <property type="term" value="F:flavin adenine dinucleotide binding"/>
    <property type="evidence" value="ECO:0007669"/>
    <property type="project" value="InterPro"/>
</dbReference>
<protein>
    <submittedName>
        <fullName evidence="3">FAD binding domain-containing protein</fullName>
    </submittedName>
</protein>
<dbReference type="Proteomes" id="UP000292445">
    <property type="component" value="Unassembled WGS sequence"/>
</dbReference>
<dbReference type="InterPro" id="IPR006094">
    <property type="entry name" value="Oxid_FAD_bind_N"/>
</dbReference>
<evidence type="ECO:0000259" key="2">
    <source>
        <dbReference type="Pfam" id="PF01565"/>
    </source>
</evidence>
<evidence type="ECO:0000313" key="4">
    <source>
        <dbReference type="Proteomes" id="UP000292445"/>
    </source>
</evidence>
<dbReference type="RefSeq" id="WP_165404726.1">
    <property type="nucleotide sequence ID" value="NZ_SGXC01000003.1"/>
</dbReference>
<proteinExistence type="predicted"/>
<keyword evidence="1" id="KW-0274">FAD</keyword>
<evidence type="ECO:0000256" key="1">
    <source>
        <dbReference type="ARBA" id="ARBA00022827"/>
    </source>
</evidence>
<accession>A0A4Q7N7J9</accession>
<dbReference type="SUPFAM" id="SSF56176">
    <property type="entry name" value="FAD-binding/transporter-associated domain-like"/>
    <property type="match status" value="1"/>
</dbReference>
<feature type="domain" description="FAD linked oxidase N-terminal" evidence="2">
    <location>
        <begin position="50"/>
        <end position="171"/>
    </location>
</feature>
<dbReference type="Gene3D" id="3.30.465.10">
    <property type="match status" value="1"/>
</dbReference>
<sequence length="307" mass="33048">MKPGRRAFFLPRMLSDAPWPAFCQRLARMARGQVSDETPQADAPGRARLVVAREEDVYHAAALCREFGVLLVQPGAREAALPAERGWLRLDTSQLAAIESFDERAGTIVVQAGCSMGALRERLAGTPWRWHAGADLESVGAWLLRTRGWLPGRCRDSGLDAAQVLLADGAFEQLGPFGVESTQPLRSASASRLVSDLFQLATDSAVAAMLELPVWPAGYRLDALVPRAAAGGEPVPNPAHFLLGSEGTLAWAGRFRLRLRDAGEAPPVLSVQEREDRASGRETPADRLDAMVKATFDAGSVFPSSVV</sequence>
<dbReference type="AlphaFoldDB" id="A0A4Q7N7J9"/>
<dbReference type="InterPro" id="IPR016169">
    <property type="entry name" value="FAD-bd_PCMH_sub2"/>
</dbReference>
<dbReference type="EMBL" id="SGXC01000003">
    <property type="protein sequence ID" value="RZS77947.1"/>
    <property type="molecule type" value="Genomic_DNA"/>
</dbReference>
<reference evidence="3 4" key="1">
    <citation type="submission" date="2019-02" db="EMBL/GenBank/DDBJ databases">
        <title>Genomic Encyclopedia of Type Strains, Phase IV (KMG-IV): sequencing the most valuable type-strain genomes for metagenomic binning, comparative biology and taxonomic classification.</title>
        <authorList>
            <person name="Goeker M."/>
        </authorList>
    </citation>
    <scope>NUCLEOTIDE SEQUENCE [LARGE SCALE GENOMIC DNA]</scope>
    <source>
        <strain evidence="3 4">K24</strain>
    </source>
</reference>
<comment type="caution">
    <text evidence="3">The sequence shown here is derived from an EMBL/GenBank/DDBJ whole genome shotgun (WGS) entry which is preliminary data.</text>
</comment>
<dbReference type="InterPro" id="IPR036318">
    <property type="entry name" value="FAD-bd_PCMH-like_sf"/>
</dbReference>
<dbReference type="Pfam" id="PF01565">
    <property type="entry name" value="FAD_binding_4"/>
    <property type="match status" value="1"/>
</dbReference>
<organism evidence="3 4">
    <name type="scientific">Pigmentiphaga kullae</name>
    <dbReference type="NCBI Taxonomy" id="151784"/>
    <lineage>
        <taxon>Bacteria</taxon>
        <taxon>Pseudomonadati</taxon>
        <taxon>Pseudomonadota</taxon>
        <taxon>Betaproteobacteria</taxon>
        <taxon>Burkholderiales</taxon>
        <taxon>Alcaligenaceae</taxon>
        <taxon>Pigmentiphaga</taxon>
    </lineage>
</organism>
<name>A0A4Q7N7J9_9BURK</name>
<gene>
    <name evidence="3" type="ORF">EV675_4586</name>
</gene>
<keyword evidence="4" id="KW-1185">Reference proteome</keyword>
<evidence type="ECO:0000313" key="3">
    <source>
        <dbReference type="EMBL" id="RZS77947.1"/>
    </source>
</evidence>